<reference evidence="1 2" key="1">
    <citation type="journal article" date="2019" name="PLoS ONE">
        <title>Genomic analyses reveal an absence of contemporary introgressive admixture between fin whales and blue whales, despite known hybrids.</title>
        <authorList>
            <person name="Westbury M.V."/>
            <person name="Petersen B."/>
            <person name="Lorenzen E.D."/>
        </authorList>
    </citation>
    <scope>NUCLEOTIDE SEQUENCE [LARGE SCALE GENOMIC DNA]</scope>
    <source>
        <strain evidence="1">FinWhale-01</strain>
    </source>
</reference>
<dbReference type="SUPFAM" id="SSF81442">
    <property type="entry name" value="Cytochrome c oxidase subunit I-like"/>
    <property type="match status" value="1"/>
</dbReference>
<evidence type="ECO:0000313" key="1">
    <source>
        <dbReference type="EMBL" id="KAB0393310.1"/>
    </source>
</evidence>
<protein>
    <submittedName>
        <fullName evidence="1">Uncharacterized protein</fullName>
    </submittedName>
</protein>
<proteinExistence type="predicted"/>
<dbReference type="PRINTS" id="PR01166">
    <property type="entry name" value="CYCOXIDASEII"/>
</dbReference>
<sequence>MNHNWRLRGTQPNSTTKIIACSFINGPYRMNNCYYNKTVSITILILTIKGSLGADVLHITNYIPFNKQHKNKMTIQTYKTNNLPIITNCNIHTITTCNTFLSEETQSYTNTYFDSLVTLKSVTCSLPGFGIISHITYYLGQKEPFAYMGIVTYLVDPSYVYSCVTGMVLANSSLDIVLHGTYDEVAHFHYVMLIHLINSSNANNLYNLRSSCIQMRSLSRVTTTNLEWLHGCCLPYPMFEDPTYLTHTHTLDAQDNLNHLPVIILIALSSLRILFMIHEINNPPLTIKTMGHQ</sequence>
<dbReference type="EMBL" id="SGJD01003236">
    <property type="protein sequence ID" value="KAB0393310.1"/>
    <property type="molecule type" value="Genomic_DNA"/>
</dbReference>
<name>A0A643BZW5_BALPH</name>
<accession>A0A643BZW5</accession>
<dbReference type="InterPro" id="IPR036927">
    <property type="entry name" value="Cyt_c_oxase-like_su1_sf"/>
</dbReference>
<dbReference type="AlphaFoldDB" id="A0A643BZW5"/>
<organism evidence="1 2">
    <name type="scientific">Balaenoptera physalus</name>
    <name type="common">Fin whale</name>
    <name type="synonym">Balaena physalus</name>
    <dbReference type="NCBI Taxonomy" id="9770"/>
    <lineage>
        <taxon>Eukaryota</taxon>
        <taxon>Metazoa</taxon>
        <taxon>Chordata</taxon>
        <taxon>Craniata</taxon>
        <taxon>Vertebrata</taxon>
        <taxon>Euteleostomi</taxon>
        <taxon>Mammalia</taxon>
        <taxon>Eutheria</taxon>
        <taxon>Laurasiatheria</taxon>
        <taxon>Artiodactyla</taxon>
        <taxon>Whippomorpha</taxon>
        <taxon>Cetacea</taxon>
        <taxon>Mysticeti</taxon>
        <taxon>Balaenopteridae</taxon>
        <taxon>Balaenoptera</taxon>
    </lineage>
</organism>
<evidence type="ECO:0000313" key="2">
    <source>
        <dbReference type="Proteomes" id="UP000437017"/>
    </source>
</evidence>
<dbReference type="Gene3D" id="1.20.210.10">
    <property type="entry name" value="Cytochrome c oxidase-like, subunit I domain"/>
    <property type="match status" value="1"/>
</dbReference>
<dbReference type="Proteomes" id="UP000437017">
    <property type="component" value="Unassembled WGS sequence"/>
</dbReference>
<keyword evidence="2" id="KW-1185">Reference proteome</keyword>
<comment type="caution">
    <text evidence="1">The sequence shown here is derived from an EMBL/GenBank/DDBJ whole genome shotgun (WGS) entry which is preliminary data.</text>
</comment>
<gene>
    <name evidence="1" type="ORF">E2I00_000474</name>
</gene>